<sequence>MKKNIKKYWIISSVISLFFLAMLVFIFILSLPNSN</sequence>
<keyword evidence="1" id="KW-1133">Transmembrane helix</keyword>
<accession>A0A381Y5B3</accession>
<feature type="transmembrane region" description="Helical" evidence="1">
    <location>
        <begin position="9"/>
        <end position="31"/>
    </location>
</feature>
<gene>
    <name evidence="2" type="ORF">METZ01_LOCUS125019</name>
</gene>
<keyword evidence="1" id="KW-0812">Transmembrane</keyword>
<reference evidence="2" key="1">
    <citation type="submission" date="2018-05" db="EMBL/GenBank/DDBJ databases">
        <authorList>
            <person name="Lanie J.A."/>
            <person name="Ng W.-L."/>
            <person name="Kazmierczak K.M."/>
            <person name="Andrzejewski T.M."/>
            <person name="Davidsen T.M."/>
            <person name="Wayne K.J."/>
            <person name="Tettelin H."/>
            <person name="Glass J.I."/>
            <person name="Rusch D."/>
            <person name="Podicherti R."/>
            <person name="Tsui H.-C.T."/>
            <person name="Winkler M.E."/>
        </authorList>
    </citation>
    <scope>NUCLEOTIDE SEQUENCE</scope>
</reference>
<dbReference type="AlphaFoldDB" id="A0A381Y5B3"/>
<keyword evidence="1" id="KW-0472">Membrane</keyword>
<organism evidence="2">
    <name type="scientific">marine metagenome</name>
    <dbReference type="NCBI Taxonomy" id="408172"/>
    <lineage>
        <taxon>unclassified sequences</taxon>
        <taxon>metagenomes</taxon>
        <taxon>ecological metagenomes</taxon>
    </lineage>
</organism>
<name>A0A381Y5B3_9ZZZZ</name>
<dbReference type="EMBL" id="UINC01017414">
    <property type="protein sequence ID" value="SVA72165.1"/>
    <property type="molecule type" value="Genomic_DNA"/>
</dbReference>
<proteinExistence type="predicted"/>
<evidence type="ECO:0000256" key="1">
    <source>
        <dbReference type="SAM" id="Phobius"/>
    </source>
</evidence>
<protein>
    <submittedName>
        <fullName evidence="2">Uncharacterized protein</fullName>
    </submittedName>
</protein>
<evidence type="ECO:0000313" key="2">
    <source>
        <dbReference type="EMBL" id="SVA72165.1"/>
    </source>
</evidence>